<dbReference type="InterPro" id="IPR013536">
    <property type="entry name" value="WLM_dom"/>
</dbReference>
<dbReference type="EMBL" id="JAVHNS010000002">
    <property type="protein sequence ID" value="KAK6361666.1"/>
    <property type="molecule type" value="Genomic_DNA"/>
</dbReference>
<sequence length="354" mass="38631">MDPASPPHQPGATDQQDQQEEQEETETHTVLISHSGHAHPITLPSKSTLLDLRHHLQTIFSISPAYQKLTAPKLGLLKDDTLPVTSLPPPPKRILLIGSSDAAIKDIQLANSPAAKGMRRFGGSGPIKAAVPGRRVDWTKQSAASEYTFGTIKVLTHLPNSSRSEAYLRRLSADAGIKSVMQKHRFSVGVLSELDPAEHTTHESRTLGLNKNKGEEILLRLRTDAYDGYRDYKTVRKTLCHELAHNVFGEHDKHFWELYRVILKGVKEADWRHGGRTVEGERVRWEGEERERELVEMEDGGGWTGGSFVLGGSGVTSSSGGGGAGGSVEDRRAMAARAAEERAKKAMGGGSEAT</sequence>
<dbReference type="AlphaFoldDB" id="A0AAV9VL34"/>
<dbReference type="PANTHER" id="PTHR47795:SF1">
    <property type="entry name" value="DNA-DEPENDENT METALLOPROTEASE WSS1 HOMOLOG 2"/>
    <property type="match status" value="1"/>
</dbReference>
<evidence type="ECO:0000313" key="3">
    <source>
        <dbReference type="EMBL" id="KAK6361666.1"/>
    </source>
</evidence>
<evidence type="ECO:0000313" key="4">
    <source>
        <dbReference type="Proteomes" id="UP001373714"/>
    </source>
</evidence>
<dbReference type="GO" id="GO:0070628">
    <property type="term" value="F:proteasome binding"/>
    <property type="evidence" value="ECO:0007669"/>
    <property type="project" value="TreeGrafter"/>
</dbReference>
<evidence type="ECO:0000256" key="1">
    <source>
        <dbReference type="SAM" id="MobiDB-lite"/>
    </source>
</evidence>
<comment type="caution">
    <text evidence="3">The sequence shown here is derived from an EMBL/GenBank/DDBJ whole genome shotgun (WGS) entry which is preliminary data.</text>
</comment>
<dbReference type="Proteomes" id="UP001373714">
    <property type="component" value="Unassembled WGS sequence"/>
</dbReference>
<feature type="domain" description="WLM" evidence="2">
    <location>
        <begin position="140"/>
        <end position="344"/>
    </location>
</feature>
<organism evidence="3 4">
    <name type="scientific">Orbilia blumenaviensis</name>
    <dbReference type="NCBI Taxonomy" id="1796055"/>
    <lineage>
        <taxon>Eukaryota</taxon>
        <taxon>Fungi</taxon>
        <taxon>Dikarya</taxon>
        <taxon>Ascomycota</taxon>
        <taxon>Pezizomycotina</taxon>
        <taxon>Orbiliomycetes</taxon>
        <taxon>Orbiliales</taxon>
        <taxon>Orbiliaceae</taxon>
        <taxon>Orbilia</taxon>
    </lineage>
</organism>
<dbReference type="InterPro" id="IPR029071">
    <property type="entry name" value="Ubiquitin-like_domsf"/>
</dbReference>
<name>A0AAV9VL34_9PEZI</name>
<dbReference type="Pfam" id="PF08325">
    <property type="entry name" value="WLM"/>
    <property type="match status" value="1"/>
</dbReference>
<accession>A0AAV9VL34</accession>
<keyword evidence="4" id="KW-1185">Reference proteome</keyword>
<feature type="compositionally biased region" description="Basic and acidic residues" evidence="1">
    <location>
        <begin position="328"/>
        <end position="344"/>
    </location>
</feature>
<proteinExistence type="predicted"/>
<evidence type="ECO:0000259" key="2">
    <source>
        <dbReference type="PROSITE" id="PS51397"/>
    </source>
</evidence>
<protein>
    <recommendedName>
        <fullName evidence="2">WLM domain-containing protein</fullName>
    </recommendedName>
</protein>
<feature type="compositionally biased region" description="Gly residues" evidence="1">
    <location>
        <begin position="310"/>
        <end position="326"/>
    </location>
</feature>
<dbReference type="PANTHER" id="PTHR47795">
    <property type="entry name" value="UBIQUITIN AND WLM DOMAIN-CONTAINING METALLOPROTEASE SPCC1442.07C"/>
    <property type="match status" value="1"/>
</dbReference>
<feature type="region of interest" description="Disordered" evidence="1">
    <location>
        <begin position="1"/>
        <end position="39"/>
    </location>
</feature>
<feature type="region of interest" description="Disordered" evidence="1">
    <location>
        <begin position="310"/>
        <end position="354"/>
    </location>
</feature>
<dbReference type="Gene3D" id="3.10.20.90">
    <property type="entry name" value="Phosphatidylinositol 3-kinase Catalytic Subunit, Chain A, domain 1"/>
    <property type="match status" value="1"/>
</dbReference>
<gene>
    <name evidence="3" type="ORF">TWF730_005381</name>
</gene>
<dbReference type="PROSITE" id="PS51397">
    <property type="entry name" value="WLM"/>
    <property type="match status" value="1"/>
</dbReference>
<reference evidence="3 4" key="1">
    <citation type="submission" date="2019-10" db="EMBL/GenBank/DDBJ databases">
        <authorList>
            <person name="Palmer J.M."/>
        </authorList>
    </citation>
    <scope>NUCLEOTIDE SEQUENCE [LARGE SCALE GENOMIC DNA]</scope>
    <source>
        <strain evidence="3 4">TWF730</strain>
    </source>
</reference>
<dbReference type="SUPFAM" id="SSF54236">
    <property type="entry name" value="Ubiquitin-like"/>
    <property type="match status" value="1"/>
</dbReference>